<dbReference type="SUPFAM" id="SSF103515">
    <property type="entry name" value="Autotransporter"/>
    <property type="match status" value="1"/>
</dbReference>
<feature type="compositionally biased region" description="Polar residues" evidence="1">
    <location>
        <begin position="33"/>
        <end position="56"/>
    </location>
</feature>
<name>A0A517VVT1_9PLAN</name>
<evidence type="ECO:0000256" key="1">
    <source>
        <dbReference type="SAM" id="MobiDB-lite"/>
    </source>
</evidence>
<reference evidence="3 4" key="1">
    <citation type="submission" date="2019-03" db="EMBL/GenBank/DDBJ databases">
        <title>Deep-cultivation of Planctomycetes and their phenomic and genomic characterization uncovers novel biology.</title>
        <authorList>
            <person name="Wiegand S."/>
            <person name="Jogler M."/>
            <person name="Boedeker C."/>
            <person name="Pinto D."/>
            <person name="Vollmers J."/>
            <person name="Rivas-Marin E."/>
            <person name="Kohn T."/>
            <person name="Peeters S.H."/>
            <person name="Heuer A."/>
            <person name="Rast P."/>
            <person name="Oberbeckmann S."/>
            <person name="Bunk B."/>
            <person name="Jeske O."/>
            <person name="Meyerdierks A."/>
            <person name="Storesund J.E."/>
            <person name="Kallscheuer N."/>
            <person name="Luecker S."/>
            <person name="Lage O.M."/>
            <person name="Pohl T."/>
            <person name="Merkel B.J."/>
            <person name="Hornburger P."/>
            <person name="Mueller R.-W."/>
            <person name="Bruemmer F."/>
            <person name="Labrenz M."/>
            <person name="Spormann A.M."/>
            <person name="Op den Camp H."/>
            <person name="Overmann J."/>
            <person name="Amann R."/>
            <person name="Jetten M.S.M."/>
            <person name="Mascher T."/>
            <person name="Medema M.H."/>
            <person name="Devos D.P."/>
            <person name="Kaster A.-K."/>
            <person name="Ovreas L."/>
            <person name="Rohde M."/>
            <person name="Galperin M.Y."/>
            <person name="Jogler C."/>
        </authorList>
    </citation>
    <scope>NUCLEOTIDE SEQUENCE [LARGE SCALE GENOMIC DNA]</scope>
    <source>
        <strain evidence="3 4">V144</strain>
    </source>
</reference>
<feature type="chain" id="PRO_5021728934" description="BBP7 family outer membrane beta-barrel protein" evidence="2">
    <location>
        <begin position="27"/>
        <end position="455"/>
    </location>
</feature>
<organism evidence="3 4">
    <name type="scientific">Gimesia aquarii</name>
    <dbReference type="NCBI Taxonomy" id="2527964"/>
    <lineage>
        <taxon>Bacteria</taxon>
        <taxon>Pseudomonadati</taxon>
        <taxon>Planctomycetota</taxon>
        <taxon>Planctomycetia</taxon>
        <taxon>Planctomycetales</taxon>
        <taxon>Planctomycetaceae</taxon>
        <taxon>Gimesia</taxon>
    </lineage>
</organism>
<dbReference type="InterPro" id="IPR011446">
    <property type="entry name" value="BBP7"/>
</dbReference>
<dbReference type="InterPro" id="IPR036709">
    <property type="entry name" value="Autotransporte_beta_dom_sf"/>
</dbReference>
<dbReference type="AlphaFoldDB" id="A0A517VVT1"/>
<proteinExistence type="predicted"/>
<keyword evidence="2" id="KW-0732">Signal</keyword>
<protein>
    <recommendedName>
        <fullName evidence="5">BBP7 family outer membrane beta-barrel protein</fullName>
    </recommendedName>
</protein>
<evidence type="ECO:0000256" key="2">
    <source>
        <dbReference type="SAM" id="SignalP"/>
    </source>
</evidence>
<dbReference type="EMBL" id="CP037920">
    <property type="protein sequence ID" value="QDT97100.1"/>
    <property type="molecule type" value="Genomic_DNA"/>
</dbReference>
<evidence type="ECO:0000313" key="3">
    <source>
        <dbReference type="EMBL" id="QDT97100.1"/>
    </source>
</evidence>
<accession>A0A517VVT1</accession>
<gene>
    <name evidence="3" type="ORF">V144x_25710</name>
</gene>
<feature type="region of interest" description="Disordered" evidence="1">
    <location>
        <begin position="33"/>
        <end position="57"/>
    </location>
</feature>
<feature type="signal peptide" evidence="2">
    <location>
        <begin position="1"/>
        <end position="26"/>
    </location>
</feature>
<evidence type="ECO:0008006" key="5">
    <source>
        <dbReference type="Google" id="ProtNLM"/>
    </source>
</evidence>
<evidence type="ECO:0000313" key="4">
    <source>
        <dbReference type="Proteomes" id="UP000318704"/>
    </source>
</evidence>
<dbReference type="Pfam" id="PF07585">
    <property type="entry name" value="BBP7"/>
    <property type="match status" value="1"/>
</dbReference>
<sequence length="455" mass="50468" precursor="true">MVNPAYRLMLGMIVILSGTGLRSAQAQYNTGAPAQPGTMFTSAPYQPQYSPEQNYGTDPEYYQSMDQYASGYNRSLYYGAGDQSEMITRVLPVDRGWAYDHPADGFFKNIVSNSWMRVEYLLWKAPPGNQLIGTELTSGNDPRLPFATADFDGFNTLSTKELDLSSIGKEGSNGIRGTFGVDFNRGSIETSFFGMDTDSSGVSIGVQDLLGPNNGQTDLISILTLLDGQLADVGRNFNQKFEVEYHSQAWGVESNYVINTERLFFRTYYGAGGLQIRPMVGFRYLKIGEEMVIKGGFEELNTVPPQPFFETTINSTTNNKLYVPQAGIRMEFVHPWFTISAEPKVGFGVNNYNGSVLTNQFFGPTDPTHVTQISKTRFAPTFEFGVNARIHLSENFTFNVGYNFLWANQIARPGTITYYNVSSANTTDGVSLRAQDSLDSYKLHGLVIGGEIRLP</sequence>
<dbReference type="Proteomes" id="UP000318704">
    <property type="component" value="Chromosome"/>
</dbReference>
<dbReference type="RefSeq" id="WP_197998892.1">
    <property type="nucleotide sequence ID" value="NZ_CP037920.1"/>
</dbReference>
<dbReference type="KEGG" id="gaw:V144x_25710"/>